<dbReference type="STRING" id="413882.AAW51_2467"/>
<dbReference type="PANTHER" id="PTHR42923">
    <property type="entry name" value="PROTOPORPHYRINOGEN OXIDASE"/>
    <property type="match status" value="1"/>
</dbReference>
<dbReference type="PANTHER" id="PTHR42923:SF46">
    <property type="entry name" value="AMINE OXIDASE"/>
    <property type="match status" value="1"/>
</dbReference>
<evidence type="ECO:0000313" key="3">
    <source>
        <dbReference type="Proteomes" id="UP000035352"/>
    </source>
</evidence>
<dbReference type="InterPro" id="IPR036188">
    <property type="entry name" value="FAD/NAD-bd_sf"/>
</dbReference>
<proteinExistence type="predicted"/>
<dbReference type="InterPro" id="IPR050464">
    <property type="entry name" value="Zeta_carotene_desat/Oxidored"/>
</dbReference>
<organism evidence="2 3">
    <name type="scientific">Caldimonas brevitalea</name>
    <dbReference type="NCBI Taxonomy" id="413882"/>
    <lineage>
        <taxon>Bacteria</taxon>
        <taxon>Pseudomonadati</taxon>
        <taxon>Pseudomonadota</taxon>
        <taxon>Betaproteobacteria</taxon>
        <taxon>Burkholderiales</taxon>
        <taxon>Sphaerotilaceae</taxon>
        <taxon>Caldimonas</taxon>
    </lineage>
</organism>
<dbReference type="AlphaFoldDB" id="A0A0G3BMF2"/>
<dbReference type="Pfam" id="PF01593">
    <property type="entry name" value="Amino_oxidase"/>
    <property type="match status" value="1"/>
</dbReference>
<reference evidence="2 3" key="1">
    <citation type="submission" date="2015-05" db="EMBL/GenBank/DDBJ databases">
        <authorList>
            <person name="Tang B."/>
            <person name="Yu Y."/>
        </authorList>
    </citation>
    <scope>NUCLEOTIDE SEQUENCE [LARGE SCALE GENOMIC DNA]</scope>
    <source>
        <strain evidence="2 3">DSM 7029</strain>
    </source>
</reference>
<evidence type="ECO:0000313" key="2">
    <source>
        <dbReference type="EMBL" id="AKJ29158.1"/>
    </source>
</evidence>
<gene>
    <name evidence="2" type="ORF">AAW51_2467</name>
</gene>
<dbReference type="InterPro" id="IPR002937">
    <property type="entry name" value="Amino_oxidase"/>
</dbReference>
<dbReference type="SUPFAM" id="SSF51905">
    <property type="entry name" value="FAD/NAD(P)-binding domain"/>
    <property type="match status" value="1"/>
</dbReference>
<accession>A0A0G3BMF2</accession>
<dbReference type="NCBIfam" id="TIGR03467">
    <property type="entry name" value="HpnE"/>
    <property type="match status" value="1"/>
</dbReference>
<keyword evidence="3" id="KW-1185">Reference proteome</keyword>
<dbReference type="Gene3D" id="3.50.50.60">
    <property type="entry name" value="FAD/NAD(P)-binding domain"/>
    <property type="match status" value="1"/>
</dbReference>
<dbReference type="OrthoDB" id="7849608at2"/>
<protein>
    <submittedName>
        <fullName evidence="2">Amine oxidase</fullName>
    </submittedName>
</protein>
<feature type="domain" description="Amine oxidase" evidence="1">
    <location>
        <begin position="16"/>
        <end position="452"/>
    </location>
</feature>
<dbReference type="RefSeq" id="WP_047194859.1">
    <property type="nucleotide sequence ID" value="NZ_CP011371.1"/>
</dbReference>
<dbReference type="EMBL" id="CP011371">
    <property type="protein sequence ID" value="AKJ29158.1"/>
    <property type="molecule type" value="Genomic_DNA"/>
</dbReference>
<dbReference type="KEGG" id="pbh:AAW51_2467"/>
<dbReference type="GO" id="GO:0016491">
    <property type="term" value="F:oxidoreductase activity"/>
    <property type="evidence" value="ECO:0007669"/>
    <property type="project" value="InterPro"/>
</dbReference>
<name>A0A0G3BMF2_9BURK</name>
<dbReference type="InterPro" id="IPR017830">
    <property type="entry name" value="SQase_HpnE"/>
</dbReference>
<dbReference type="Proteomes" id="UP000035352">
    <property type="component" value="Chromosome"/>
</dbReference>
<dbReference type="PATRIC" id="fig|413882.6.peg.2579"/>
<sequence length="483" mass="52730">MQAALTPDVLIVGAGVAGLACGVALSDAGLRVTVVERSALLGGRAASWREPTTGVTVDIGPHVLTSEHHNLLALMRRLGTETQVLWQPQPLITLLDEDRRLAMRGSRLPPPLHGLPNLPQALKSVSWRDLWSNRRVAWRALRINEQQSLELDEIDARQWLQDMGVRADFIEWFWRPACLAILNVPLERCSATALVRVFRLMAGRNGYCFGFPKQGLADLYAPGCRGVIEAAGGQVLLNTEVKQVLLRDGRFDAVVLADGSRLQARSAVVAVPPENLAEMAPPDWREIDPAPTLAAQLEPCPYVSSYLWFDRKLTRQHFWARTWSPGDLNLDFYDLSNIREGDTEAGAETPSLIASNSIYAHAAAELSDDEIVRRTVAEIAEFAPEAAQARVVHADVHRISMAVVCPQPGTETARPAAATPFENLWLAGDWTRTGLPSSMESAARSGALAAEQAGAWLGRPLLAAQPVPETRGLPAMLRSRSLS</sequence>
<evidence type="ECO:0000259" key="1">
    <source>
        <dbReference type="Pfam" id="PF01593"/>
    </source>
</evidence>